<comment type="caution">
    <text evidence="1">The sequence shown here is derived from an EMBL/GenBank/DDBJ whole genome shotgun (WGS) entry which is preliminary data.</text>
</comment>
<gene>
    <name evidence="1" type="ORF">J2X16_000368</name>
</gene>
<accession>A0ABU1Z350</accession>
<dbReference type="InterPro" id="IPR010710">
    <property type="entry name" value="DUF1289"/>
</dbReference>
<dbReference type="InterPro" id="IPR022191">
    <property type="entry name" value="DUF3717"/>
</dbReference>
<evidence type="ECO:0000313" key="2">
    <source>
        <dbReference type="Proteomes" id="UP001180536"/>
    </source>
</evidence>
<dbReference type="EMBL" id="JAVDXQ010000001">
    <property type="protein sequence ID" value="MDR7295047.1"/>
    <property type="molecule type" value="Genomic_DNA"/>
</dbReference>
<dbReference type="Pfam" id="PF12512">
    <property type="entry name" value="DUF3717"/>
    <property type="match status" value="1"/>
</dbReference>
<reference evidence="1 2" key="1">
    <citation type="submission" date="2023-07" db="EMBL/GenBank/DDBJ databases">
        <title>Sorghum-associated microbial communities from plants grown in Nebraska, USA.</title>
        <authorList>
            <person name="Schachtman D."/>
        </authorList>
    </citation>
    <scope>NUCLEOTIDE SEQUENCE [LARGE SCALE GENOMIC DNA]</scope>
    <source>
        <strain evidence="1 2">BE310</strain>
    </source>
</reference>
<name>A0ABU1Z350_9BURK</name>
<sequence>MSPEKIHVTDLEAAINWWRERSPSPDGISAAPEVRALAEAYALLAWQRASELDVDLLSDAALSAWLAWYETTPDSPCIAICSTAQGDPICKGCGRSFDEVQQWPALGPFEKRAVWHRISFEGTAWRFNRYAERAAR</sequence>
<proteinExistence type="predicted"/>
<protein>
    <submittedName>
        <fullName evidence="1">Fe-S protein YdhL (DUF1289 family)</fullName>
    </submittedName>
</protein>
<dbReference type="Proteomes" id="UP001180536">
    <property type="component" value="Unassembled WGS sequence"/>
</dbReference>
<keyword evidence="2" id="KW-1185">Reference proteome</keyword>
<dbReference type="Pfam" id="PF06945">
    <property type="entry name" value="DUF1289"/>
    <property type="match status" value="1"/>
</dbReference>
<evidence type="ECO:0000313" key="1">
    <source>
        <dbReference type="EMBL" id="MDR7295047.1"/>
    </source>
</evidence>
<dbReference type="RefSeq" id="WP_235538405.1">
    <property type="nucleotide sequence ID" value="NZ_JAVDXQ010000001.1"/>
</dbReference>
<organism evidence="1 2">
    <name type="scientific">Pelomonas aquatica</name>
    <dbReference type="NCBI Taxonomy" id="431058"/>
    <lineage>
        <taxon>Bacteria</taxon>
        <taxon>Pseudomonadati</taxon>
        <taxon>Pseudomonadota</taxon>
        <taxon>Betaproteobacteria</taxon>
        <taxon>Burkholderiales</taxon>
        <taxon>Sphaerotilaceae</taxon>
        <taxon>Roseateles</taxon>
    </lineage>
</organism>